<keyword evidence="6" id="KW-0812">Transmembrane</keyword>
<dbReference type="GO" id="GO:0045296">
    <property type="term" value="F:cadherin binding"/>
    <property type="evidence" value="ECO:0007669"/>
    <property type="project" value="TreeGrafter"/>
</dbReference>
<evidence type="ECO:0000259" key="8">
    <source>
        <dbReference type="PROSITE" id="PS50268"/>
    </source>
</evidence>
<evidence type="ECO:0000256" key="6">
    <source>
        <dbReference type="SAM" id="Phobius"/>
    </source>
</evidence>
<evidence type="ECO:0000256" key="7">
    <source>
        <dbReference type="SAM" id="SignalP"/>
    </source>
</evidence>
<keyword evidence="4 6" id="KW-0472">Membrane</keyword>
<dbReference type="PANTHER" id="PTHR24027">
    <property type="entry name" value="CADHERIN-23"/>
    <property type="match status" value="1"/>
</dbReference>
<dbReference type="InterPro" id="IPR039808">
    <property type="entry name" value="Cadherin"/>
</dbReference>
<dbReference type="Gene3D" id="2.60.40.60">
    <property type="entry name" value="Cadherins"/>
    <property type="match status" value="3"/>
</dbReference>
<proteinExistence type="predicted"/>
<dbReference type="Ensembl" id="ENSSGRT00000087657.1">
    <property type="protein sequence ID" value="ENSSGRP00000082325.1"/>
    <property type="gene ID" value="ENSSGRG00000041626.1"/>
</dbReference>
<dbReference type="GO" id="GO:0044331">
    <property type="term" value="P:cell-cell adhesion mediated by cadherin"/>
    <property type="evidence" value="ECO:0007669"/>
    <property type="project" value="TreeGrafter"/>
</dbReference>
<dbReference type="GO" id="GO:0007043">
    <property type="term" value="P:cell-cell junction assembly"/>
    <property type="evidence" value="ECO:0007669"/>
    <property type="project" value="TreeGrafter"/>
</dbReference>
<dbReference type="InterPro" id="IPR015919">
    <property type="entry name" value="Cadherin-like_sf"/>
</dbReference>
<keyword evidence="10" id="KW-1185">Reference proteome</keyword>
<feature type="signal peptide" evidence="7">
    <location>
        <begin position="1"/>
        <end position="23"/>
    </location>
</feature>
<dbReference type="PRINTS" id="PR00205">
    <property type="entry name" value="CADHERIN"/>
</dbReference>
<dbReference type="Pfam" id="PF00028">
    <property type="entry name" value="Cadherin"/>
    <property type="match status" value="2"/>
</dbReference>
<dbReference type="AlphaFoldDB" id="A0A672R172"/>
<reference evidence="9" key="1">
    <citation type="submission" date="2025-08" db="UniProtKB">
        <authorList>
            <consortium name="Ensembl"/>
        </authorList>
    </citation>
    <scope>IDENTIFICATION</scope>
</reference>
<dbReference type="PROSITE" id="PS50268">
    <property type="entry name" value="CADHERIN_2"/>
    <property type="match status" value="4"/>
</dbReference>
<dbReference type="CDD" id="cd11304">
    <property type="entry name" value="Cadherin_repeat"/>
    <property type="match status" value="3"/>
</dbReference>
<evidence type="ECO:0000256" key="5">
    <source>
        <dbReference type="PROSITE-ProRule" id="PRU00043"/>
    </source>
</evidence>
<dbReference type="GO" id="GO:0016339">
    <property type="term" value="P:calcium-dependent cell-cell adhesion via plasma membrane cell adhesion molecules"/>
    <property type="evidence" value="ECO:0007669"/>
    <property type="project" value="TreeGrafter"/>
</dbReference>
<keyword evidence="6" id="KW-1133">Transmembrane helix</keyword>
<evidence type="ECO:0000313" key="9">
    <source>
        <dbReference type="Ensembl" id="ENSSGRP00000082325.1"/>
    </source>
</evidence>
<dbReference type="PANTHER" id="PTHR24027:SF431">
    <property type="entry name" value="CADHERIN-RELATED FAMILY MEMBER 5-LIKE ISOFORM X1"/>
    <property type="match status" value="1"/>
</dbReference>
<evidence type="ECO:0000256" key="2">
    <source>
        <dbReference type="ARBA" id="ARBA00022737"/>
    </source>
</evidence>
<feature type="domain" description="Cadherin" evidence="8">
    <location>
        <begin position="325"/>
        <end position="433"/>
    </location>
</feature>
<dbReference type="SUPFAM" id="SSF49313">
    <property type="entry name" value="Cadherin-like"/>
    <property type="match status" value="3"/>
</dbReference>
<comment type="subcellular location">
    <subcellularLocation>
        <location evidence="1">Membrane</location>
    </subcellularLocation>
</comment>
<dbReference type="GO" id="GO:0008013">
    <property type="term" value="F:beta-catenin binding"/>
    <property type="evidence" value="ECO:0007669"/>
    <property type="project" value="TreeGrafter"/>
</dbReference>
<feature type="domain" description="Cadherin" evidence="8">
    <location>
        <begin position="205"/>
        <end position="309"/>
    </location>
</feature>
<accession>A0A672R172</accession>
<dbReference type="GO" id="GO:0000902">
    <property type="term" value="P:cell morphogenesis"/>
    <property type="evidence" value="ECO:0007669"/>
    <property type="project" value="TreeGrafter"/>
</dbReference>
<feature type="transmembrane region" description="Helical" evidence="6">
    <location>
        <begin position="560"/>
        <end position="582"/>
    </location>
</feature>
<dbReference type="Proteomes" id="UP000472262">
    <property type="component" value="Unassembled WGS sequence"/>
</dbReference>
<dbReference type="OMA" id="GRNANWF"/>
<evidence type="ECO:0000256" key="3">
    <source>
        <dbReference type="ARBA" id="ARBA00022837"/>
    </source>
</evidence>
<protein>
    <submittedName>
        <fullName evidence="9">Cadherin-related family member 5-like</fullName>
    </submittedName>
</protein>
<dbReference type="InterPro" id="IPR002126">
    <property type="entry name" value="Cadherin-like_dom"/>
</dbReference>
<dbReference type="SMART" id="SM00112">
    <property type="entry name" value="CA"/>
    <property type="match status" value="3"/>
</dbReference>
<dbReference type="GO" id="GO:0016477">
    <property type="term" value="P:cell migration"/>
    <property type="evidence" value="ECO:0007669"/>
    <property type="project" value="TreeGrafter"/>
</dbReference>
<dbReference type="GO" id="GO:0007156">
    <property type="term" value="P:homophilic cell adhesion via plasma membrane adhesion molecules"/>
    <property type="evidence" value="ECO:0007669"/>
    <property type="project" value="InterPro"/>
</dbReference>
<name>A0A672R172_SINGR</name>
<keyword evidence="3 5" id="KW-0106">Calcium</keyword>
<keyword evidence="2" id="KW-0677">Repeat</keyword>
<organism evidence="9 10">
    <name type="scientific">Sinocyclocheilus grahami</name>
    <name type="common">Dianchi golden-line fish</name>
    <name type="synonym">Barbus grahami</name>
    <dbReference type="NCBI Taxonomy" id="75366"/>
    <lineage>
        <taxon>Eukaryota</taxon>
        <taxon>Metazoa</taxon>
        <taxon>Chordata</taxon>
        <taxon>Craniata</taxon>
        <taxon>Vertebrata</taxon>
        <taxon>Euteleostomi</taxon>
        <taxon>Actinopterygii</taxon>
        <taxon>Neopterygii</taxon>
        <taxon>Teleostei</taxon>
        <taxon>Ostariophysi</taxon>
        <taxon>Cypriniformes</taxon>
        <taxon>Cyprinidae</taxon>
        <taxon>Cyprininae</taxon>
        <taxon>Sinocyclocheilus</taxon>
    </lineage>
</organism>
<dbReference type="GO" id="GO:0005509">
    <property type="term" value="F:calcium ion binding"/>
    <property type="evidence" value="ECO:0007669"/>
    <property type="project" value="UniProtKB-UniRule"/>
</dbReference>
<feature type="domain" description="Cadherin" evidence="8">
    <location>
        <begin position="101"/>
        <end position="203"/>
    </location>
</feature>
<dbReference type="GO" id="GO:0034332">
    <property type="term" value="P:adherens junction organization"/>
    <property type="evidence" value="ECO:0007669"/>
    <property type="project" value="TreeGrafter"/>
</dbReference>
<dbReference type="GO" id="GO:0005912">
    <property type="term" value="C:adherens junction"/>
    <property type="evidence" value="ECO:0007669"/>
    <property type="project" value="TreeGrafter"/>
</dbReference>
<sequence length="804" mass="89580">MLMPWRLFLCQMALNIFYPIAKASLCLGGQDIFAMVKENSPTGEFIANLSINGDPGVSSIRLCLTGENTDWFYLEGRTIRLNSSFSRILDREVLGSVLIAALTCYEDAVKENSPTGEFIANLSINGDPGVSSIRLCLTGENADWFYLEGRTIRLNSSFSRILDREVLGSVLIAALTCYEDDIIRSRYRIMVEILNENDNMPYFLEDTIQPRYISELLTVNSMVFTVKARDGDGDTITYMTDKSTADASYFRIDLPNSGMVILDKPLDYETKTQLQVVIFAVETNTKEKYSTTATVTVNVLDGDDQYPQFQPCAPVYEDGDHNICTNPVYSVNITETDEDAVLYFSPGPIHAEDGDKDILTPLVYSILSGDDNGRFTIDSKTGEISLRQRVENRLLTPSFRLRIMAAQVNDPKKYSVATALVHVVSENLFPPFFNKTVYKGFLIESSSPATLVTTYGNQVLVVQAIDRDFRDGINPKIHYTMQPLTGSNKLYHITQDGIVIAKTDQLRAFDRHILEVIATDEESGETAHASVDIEVLQRGQPVPRSPFGEERLFGDMNAGMAGGIAALVLIVAVTVLCLFLWLAKRRRERRDPADRGAVALGKHPNVSLRWFQQVNSGRPISLIEDASYHNEAFIDHEYPSGLYTKTDDMLPPPIRAYESDRPTPLQDMLPILVLPEITPTNISSSALINGKACGKSVSFKDDARIADETFPKNEGQIVVVCNQMETREDTLTPVVQQNTFTIATAENPAEKVDICCPNPSVRPRDEHIFTQANEADEDDNDPYKNMASVIYSSDEDMGAMSQMI</sequence>
<dbReference type="InParanoid" id="A0A672R172"/>
<feature type="chain" id="PRO_5025676594" evidence="7">
    <location>
        <begin position="24"/>
        <end position="804"/>
    </location>
</feature>
<feature type="domain" description="Cadherin" evidence="8">
    <location>
        <begin position="434"/>
        <end position="545"/>
    </location>
</feature>
<dbReference type="GO" id="GO:0016342">
    <property type="term" value="C:catenin complex"/>
    <property type="evidence" value="ECO:0007669"/>
    <property type="project" value="TreeGrafter"/>
</dbReference>
<evidence type="ECO:0000256" key="1">
    <source>
        <dbReference type="ARBA" id="ARBA00004370"/>
    </source>
</evidence>
<evidence type="ECO:0000313" key="10">
    <source>
        <dbReference type="Proteomes" id="UP000472262"/>
    </source>
</evidence>
<gene>
    <name evidence="9" type="primary">LOC107557309</name>
</gene>
<reference evidence="9" key="2">
    <citation type="submission" date="2025-09" db="UniProtKB">
        <authorList>
            <consortium name="Ensembl"/>
        </authorList>
    </citation>
    <scope>IDENTIFICATION</scope>
</reference>
<keyword evidence="7" id="KW-0732">Signal</keyword>
<evidence type="ECO:0000256" key="4">
    <source>
        <dbReference type="ARBA" id="ARBA00023136"/>
    </source>
</evidence>